<dbReference type="EMBL" id="CAJVQA010012070">
    <property type="protein sequence ID" value="CAG8713341.1"/>
    <property type="molecule type" value="Genomic_DNA"/>
</dbReference>
<accession>A0A9N9N8F0</accession>
<keyword evidence="2" id="KW-1185">Reference proteome</keyword>
<sequence>MLHIECLVNEKFLPIRFTKKAIDIRVIGQSINGREFVYKTRYLKERGINLKEILIYPSLMRERKIAEGLTILY</sequence>
<reference evidence="1" key="1">
    <citation type="submission" date="2021-06" db="EMBL/GenBank/DDBJ databases">
        <authorList>
            <person name="Kallberg Y."/>
            <person name="Tangrot J."/>
            <person name="Rosling A."/>
        </authorList>
    </citation>
    <scope>NUCLEOTIDE SEQUENCE</scope>
    <source>
        <strain evidence="1">FL966</strain>
    </source>
</reference>
<name>A0A9N9N8F0_9GLOM</name>
<evidence type="ECO:0000313" key="2">
    <source>
        <dbReference type="Proteomes" id="UP000789759"/>
    </source>
</evidence>
<proteinExistence type="predicted"/>
<protein>
    <submittedName>
        <fullName evidence="1">19960_t:CDS:1</fullName>
    </submittedName>
</protein>
<gene>
    <name evidence="1" type="ORF">CPELLU_LOCUS12449</name>
</gene>
<evidence type="ECO:0000313" key="1">
    <source>
        <dbReference type="EMBL" id="CAG8713341.1"/>
    </source>
</evidence>
<comment type="caution">
    <text evidence="1">The sequence shown here is derived from an EMBL/GenBank/DDBJ whole genome shotgun (WGS) entry which is preliminary data.</text>
</comment>
<organism evidence="1 2">
    <name type="scientific">Cetraspora pellucida</name>
    <dbReference type="NCBI Taxonomy" id="1433469"/>
    <lineage>
        <taxon>Eukaryota</taxon>
        <taxon>Fungi</taxon>
        <taxon>Fungi incertae sedis</taxon>
        <taxon>Mucoromycota</taxon>
        <taxon>Glomeromycotina</taxon>
        <taxon>Glomeromycetes</taxon>
        <taxon>Diversisporales</taxon>
        <taxon>Gigasporaceae</taxon>
        <taxon>Cetraspora</taxon>
    </lineage>
</organism>
<dbReference type="AlphaFoldDB" id="A0A9N9N8F0"/>
<dbReference type="Proteomes" id="UP000789759">
    <property type="component" value="Unassembled WGS sequence"/>
</dbReference>